<name>A0A8H5JXT4_9HYPO</name>
<sequence length="317" mass="35041">MESIWNKFSGDRAAIIEEAFSIAKNRGQQEWSNAEKDVMSQAANTIVRSLGGDVGLTFVEFEVLVACAAHSDPYIHLRFLDNLVSVIRGSRGIGSLTYYDKQFMEFVISTHNDRIAIARKNAGLDVSPGPNADITQHVPNEGNDKRQPLNLMAKSGSLIDRMGQDATAQDHRPSCAASGDPATSWNQESLERKQPNFAARKGPVIFSPQTDSRALPQGSRVPPAPTHQEAAPYGAEIPQRSTSTRSQESQHFPFVQWYIGHRLANPRVRIPTTATQEIVKSDSEEIAPPKSKSKSKSRIKSKTRHGREKSRHETSSE</sequence>
<accession>A0A8H5JXT4</accession>
<proteinExistence type="predicted"/>
<dbReference type="AlphaFoldDB" id="A0A8H5JXT4"/>
<protein>
    <submittedName>
        <fullName evidence="2">Uncharacterized protein</fullName>
    </submittedName>
</protein>
<evidence type="ECO:0000313" key="3">
    <source>
        <dbReference type="Proteomes" id="UP000574317"/>
    </source>
</evidence>
<feature type="region of interest" description="Disordered" evidence="1">
    <location>
        <begin position="164"/>
        <end position="249"/>
    </location>
</feature>
<dbReference type="Proteomes" id="UP000574317">
    <property type="component" value="Unassembled WGS sequence"/>
</dbReference>
<feature type="compositionally biased region" description="Low complexity" evidence="1">
    <location>
        <begin position="239"/>
        <end position="249"/>
    </location>
</feature>
<evidence type="ECO:0000256" key="1">
    <source>
        <dbReference type="SAM" id="MobiDB-lite"/>
    </source>
</evidence>
<gene>
    <name evidence="2" type="ORF">FNAPI_2567</name>
</gene>
<feature type="compositionally biased region" description="Basic residues" evidence="1">
    <location>
        <begin position="291"/>
        <end position="309"/>
    </location>
</feature>
<feature type="region of interest" description="Disordered" evidence="1">
    <location>
        <begin position="274"/>
        <end position="317"/>
    </location>
</feature>
<evidence type="ECO:0000313" key="2">
    <source>
        <dbReference type="EMBL" id="KAF5563652.1"/>
    </source>
</evidence>
<comment type="caution">
    <text evidence="2">The sequence shown here is derived from an EMBL/GenBank/DDBJ whole genome shotgun (WGS) entry which is preliminary data.</text>
</comment>
<organism evidence="2 3">
    <name type="scientific">Fusarium napiforme</name>
    <dbReference type="NCBI Taxonomy" id="42672"/>
    <lineage>
        <taxon>Eukaryota</taxon>
        <taxon>Fungi</taxon>
        <taxon>Dikarya</taxon>
        <taxon>Ascomycota</taxon>
        <taxon>Pezizomycotina</taxon>
        <taxon>Sordariomycetes</taxon>
        <taxon>Hypocreomycetidae</taxon>
        <taxon>Hypocreales</taxon>
        <taxon>Nectriaceae</taxon>
        <taxon>Fusarium</taxon>
        <taxon>Fusarium fujikuroi species complex</taxon>
    </lineage>
</organism>
<reference evidence="2 3" key="1">
    <citation type="submission" date="2020-05" db="EMBL/GenBank/DDBJ databases">
        <title>Identification and distribution of gene clusters putatively required for synthesis of sphingolipid metabolism inhibitors in phylogenetically diverse species of the filamentous fungus Fusarium.</title>
        <authorList>
            <person name="Kim H.-S."/>
            <person name="Busman M."/>
            <person name="Brown D.W."/>
            <person name="Divon H."/>
            <person name="Uhlig S."/>
            <person name="Proctor R.H."/>
        </authorList>
    </citation>
    <scope>NUCLEOTIDE SEQUENCE [LARGE SCALE GENOMIC DNA]</scope>
    <source>
        <strain evidence="2 3">NRRL 25196</strain>
    </source>
</reference>
<dbReference type="EMBL" id="JAAOAO010000086">
    <property type="protein sequence ID" value="KAF5563652.1"/>
    <property type="molecule type" value="Genomic_DNA"/>
</dbReference>
<keyword evidence="3" id="KW-1185">Reference proteome</keyword>